<evidence type="ECO:0000256" key="2">
    <source>
        <dbReference type="ARBA" id="ARBA00005540"/>
    </source>
</evidence>
<evidence type="ECO:0000256" key="5">
    <source>
        <dbReference type="ARBA" id="ARBA00022692"/>
    </source>
</evidence>
<feature type="transmembrane region" description="Helical" evidence="9">
    <location>
        <begin position="147"/>
        <end position="170"/>
    </location>
</feature>
<keyword evidence="5 9" id="KW-0812">Transmembrane</keyword>
<evidence type="ECO:0000256" key="3">
    <source>
        <dbReference type="ARBA" id="ARBA00022448"/>
    </source>
</evidence>
<evidence type="ECO:0000256" key="8">
    <source>
        <dbReference type="PIRNR" id="PIRNR037778"/>
    </source>
</evidence>
<dbReference type="PANTHER" id="PTHR38438">
    <property type="entry name" value="RIBOFLAVIN TRANSPORTER RIBU"/>
    <property type="match status" value="1"/>
</dbReference>
<feature type="transmembrane region" description="Helical" evidence="9">
    <location>
        <begin position="112"/>
        <end position="135"/>
    </location>
</feature>
<comment type="function">
    <text evidence="8">Probably a riboflavin-binding protein that interacts with the energy-coupling factor (ECF) ABC-transporter complex.</text>
</comment>
<dbReference type="InterPro" id="IPR025720">
    <property type="entry name" value="RibU"/>
</dbReference>
<evidence type="ECO:0000256" key="9">
    <source>
        <dbReference type="SAM" id="Phobius"/>
    </source>
</evidence>
<dbReference type="GO" id="GO:0005886">
    <property type="term" value="C:plasma membrane"/>
    <property type="evidence" value="ECO:0007669"/>
    <property type="project" value="UniProtKB-SubCell"/>
</dbReference>
<dbReference type="InterPro" id="IPR024529">
    <property type="entry name" value="ECF_trnsprt_substrate-spec"/>
</dbReference>
<dbReference type="Pfam" id="PF12822">
    <property type="entry name" value="ECF_trnsprt"/>
    <property type="match status" value="1"/>
</dbReference>
<evidence type="ECO:0000313" key="10">
    <source>
        <dbReference type="EMBL" id="MBB5336223.1"/>
    </source>
</evidence>
<dbReference type="Proteomes" id="UP000559117">
    <property type="component" value="Unassembled WGS sequence"/>
</dbReference>
<sequence>MPQNKIKVLTSMSMLAALSLVMVAIINFPLIPAAPYLKYDPADIPILIGTFLFGTTAGLMLTAITVILQGLLISTDGGPIGIIMHFMATGSFVLVAGLIYHRSRTKRAAQTALFCGSITMTVVMIAFNLLLTPLFLGAPLTKVIEMLLPIIIPFNLVKAGINSILTWFVYKPVSKFVHKL</sequence>
<gene>
    <name evidence="10" type="ORF">HNR32_001371</name>
</gene>
<comment type="subcellular location">
    <subcellularLocation>
        <location evidence="1">Cell membrane</location>
        <topology evidence="1">Multi-pass membrane protein</topology>
    </subcellularLocation>
</comment>
<accession>A0A840UTD3</accession>
<comment type="caution">
    <text evidence="10">The sequence shown here is derived from an EMBL/GenBank/DDBJ whole genome shotgun (WGS) entry which is preliminary data.</text>
</comment>
<reference evidence="10 11" key="1">
    <citation type="submission" date="2020-08" db="EMBL/GenBank/DDBJ databases">
        <title>Genomic Encyclopedia of Type Strains, Phase IV (KMG-IV): sequencing the most valuable type-strain genomes for metagenomic binning, comparative biology and taxonomic classification.</title>
        <authorList>
            <person name="Goeker M."/>
        </authorList>
    </citation>
    <scope>NUCLEOTIDE SEQUENCE [LARGE SCALE GENOMIC DNA]</scope>
    <source>
        <strain evidence="10 11">DSM 24661</strain>
    </source>
</reference>
<feature type="transmembrane region" description="Helical" evidence="9">
    <location>
        <begin position="12"/>
        <end position="34"/>
    </location>
</feature>
<evidence type="ECO:0000313" key="11">
    <source>
        <dbReference type="Proteomes" id="UP000559117"/>
    </source>
</evidence>
<dbReference type="EMBL" id="JACHFH010000014">
    <property type="protein sequence ID" value="MBB5336223.1"/>
    <property type="molecule type" value="Genomic_DNA"/>
</dbReference>
<keyword evidence="6 9" id="KW-1133">Transmembrane helix</keyword>
<evidence type="ECO:0000256" key="1">
    <source>
        <dbReference type="ARBA" id="ARBA00004651"/>
    </source>
</evidence>
<evidence type="ECO:0000256" key="4">
    <source>
        <dbReference type="ARBA" id="ARBA00022475"/>
    </source>
</evidence>
<feature type="transmembrane region" description="Helical" evidence="9">
    <location>
        <begin position="80"/>
        <end position="100"/>
    </location>
</feature>
<keyword evidence="7 8" id="KW-0472">Membrane</keyword>
<feature type="transmembrane region" description="Helical" evidence="9">
    <location>
        <begin position="46"/>
        <end position="68"/>
    </location>
</feature>
<evidence type="ECO:0000256" key="6">
    <source>
        <dbReference type="ARBA" id="ARBA00022989"/>
    </source>
</evidence>
<evidence type="ECO:0000256" key="7">
    <source>
        <dbReference type="ARBA" id="ARBA00023136"/>
    </source>
</evidence>
<dbReference type="PANTHER" id="PTHR38438:SF1">
    <property type="entry name" value="RIBOFLAVIN TRANSPORTER RIBU"/>
    <property type="match status" value="1"/>
</dbReference>
<comment type="similarity">
    <text evidence="2 8">Belongs to the prokaryotic riboflavin transporter (P-RFT) (TC 2.A.87) family.</text>
</comment>
<keyword evidence="3 8" id="KW-0813">Transport</keyword>
<dbReference type="PIRSF" id="PIRSF037778">
    <property type="entry name" value="UCP037778_transp_RibU"/>
    <property type="match status" value="1"/>
</dbReference>
<dbReference type="Gene3D" id="1.10.1760.20">
    <property type="match status" value="1"/>
</dbReference>
<proteinExistence type="inferred from homology"/>
<dbReference type="AlphaFoldDB" id="A0A840UTD3"/>
<name>A0A840UTD3_9FIRM</name>
<dbReference type="RefSeq" id="WP_183860975.1">
    <property type="nucleotide sequence ID" value="NZ_JACHFH010000014.1"/>
</dbReference>
<dbReference type="GO" id="GO:0032217">
    <property type="term" value="F:riboflavin transmembrane transporter activity"/>
    <property type="evidence" value="ECO:0007669"/>
    <property type="project" value="UniProtKB-UniRule"/>
</dbReference>
<protein>
    <recommendedName>
        <fullName evidence="8">Riboflavin transporter</fullName>
    </recommendedName>
</protein>
<keyword evidence="4 8" id="KW-1003">Cell membrane</keyword>
<keyword evidence="11" id="KW-1185">Reference proteome</keyword>
<organism evidence="10 11">
    <name type="scientific">Pectinatus brassicae</name>
    <dbReference type="NCBI Taxonomy" id="862415"/>
    <lineage>
        <taxon>Bacteria</taxon>
        <taxon>Bacillati</taxon>
        <taxon>Bacillota</taxon>
        <taxon>Negativicutes</taxon>
        <taxon>Selenomonadales</taxon>
        <taxon>Selenomonadaceae</taxon>
        <taxon>Pectinatus</taxon>
    </lineage>
</organism>